<dbReference type="AlphaFoldDB" id="A0A1G5MCS8"/>
<gene>
    <name evidence="3" type="ORF">SAMN03080610_00425</name>
</gene>
<proteinExistence type="predicted"/>
<dbReference type="RefSeq" id="WP_092809229.1">
    <property type="nucleotide sequence ID" value="NZ_FMVW01000001.1"/>
</dbReference>
<dbReference type="PANTHER" id="PTHR38593">
    <property type="entry name" value="BLR2558 PROTEIN"/>
    <property type="match status" value="1"/>
</dbReference>
<dbReference type="Gene3D" id="1.20.1260.10">
    <property type="match status" value="1"/>
</dbReference>
<evidence type="ECO:0000313" key="4">
    <source>
        <dbReference type="Proteomes" id="UP000199347"/>
    </source>
</evidence>
<accession>A0A1G5MCS8</accession>
<protein>
    <submittedName>
        <fullName evidence="3">Putative membrane protein</fullName>
    </submittedName>
</protein>
<dbReference type="PANTHER" id="PTHR38593:SF1">
    <property type="entry name" value="BLR2558 PROTEIN"/>
    <property type="match status" value="1"/>
</dbReference>
<name>A0A1G5MCS8_AFIMA</name>
<feature type="signal peptide" evidence="1">
    <location>
        <begin position="1"/>
        <end position="20"/>
    </location>
</feature>
<dbReference type="InterPro" id="IPR025419">
    <property type="entry name" value="DUF4142"/>
</dbReference>
<feature type="chain" id="PRO_5011706361" evidence="1">
    <location>
        <begin position="21"/>
        <end position="186"/>
    </location>
</feature>
<dbReference type="InterPro" id="IPR012347">
    <property type="entry name" value="Ferritin-like"/>
</dbReference>
<evidence type="ECO:0000313" key="3">
    <source>
        <dbReference type="EMBL" id="SCZ22531.1"/>
    </source>
</evidence>
<keyword evidence="1" id="KW-0732">Signal</keyword>
<dbReference type="EMBL" id="FMVW01000001">
    <property type="protein sequence ID" value="SCZ22531.1"/>
    <property type="molecule type" value="Genomic_DNA"/>
</dbReference>
<reference evidence="4" key="1">
    <citation type="submission" date="2016-10" db="EMBL/GenBank/DDBJ databases">
        <authorList>
            <person name="Varghese N."/>
            <person name="Submissions S."/>
        </authorList>
    </citation>
    <scope>NUCLEOTIDE SEQUENCE [LARGE SCALE GENOMIC DNA]</scope>
    <source>
        <strain evidence="4">DSM 2698</strain>
    </source>
</reference>
<evidence type="ECO:0000259" key="2">
    <source>
        <dbReference type="Pfam" id="PF13628"/>
    </source>
</evidence>
<evidence type="ECO:0000256" key="1">
    <source>
        <dbReference type="SAM" id="SignalP"/>
    </source>
</evidence>
<dbReference type="OrthoDB" id="7376531at2"/>
<sequence length="186" mass="20753">MKRLILLATVAAMSAPCAIAQTQSNTANQTQAQGQSQTSQQQMPKDVQGFVKMAVVSNMFEIQSSQLAMKQSDNEDIQQFATRMVADHTKAGNQLKEALQNVDGEVQVPTELDQKHQQMMQKLQGASGNSFDQTYRQMQVQAHEQAVQLFQYYSENGEDGPVKEFASKTLPTLKEHRQMLSEMPNA</sequence>
<organism evidence="3 4">
    <name type="scientific">Afifella marina DSM 2698</name>
    <dbReference type="NCBI Taxonomy" id="1120955"/>
    <lineage>
        <taxon>Bacteria</taxon>
        <taxon>Pseudomonadati</taxon>
        <taxon>Pseudomonadota</taxon>
        <taxon>Alphaproteobacteria</taxon>
        <taxon>Hyphomicrobiales</taxon>
        <taxon>Afifellaceae</taxon>
        <taxon>Afifella</taxon>
    </lineage>
</organism>
<feature type="domain" description="DUF4142" evidence="2">
    <location>
        <begin position="48"/>
        <end position="182"/>
    </location>
</feature>
<keyword evidence="4" id="KW-1185">Reference proteome</keyword>
<dbReference type="STRING" id="1120955.SAMN03080610_00425"/>
<dbReference type="Proteomes" id="UP000199347">
    <property type="component" value="Unassembled WGS sequence"/>
</dbReference>
<dbReference type="Pfam" id="PF13628">
    <property type="entry name" value="DUF4142"/>
    <property type="match status" value="1"/>
</dbReference>